<sequence>MEMLKDCVPLCCSPQSVRDSISNQVSAVVHLYEQNADILDLLTVTKRSATGPSVSDMMGWLHDAERHFRRQFPRRKTVLQTLRPDDLSLLESAPKRWTSLECPSAGDHIRVLNGLVVSVKPGQTLAFVGSSSCGKSVQLLERFYDPDQGRVLIDGRPSQNVNVPFPRSQIGRVPGASIVWLQHIQYGNNTCSVSMEEIVEASKKAYLHDFVMTLPQKYETQVGTQGSQLSRGRKQRIARAIVRNPKILRDEAPSALDSESEQIVQSAYFHLVTTGAPRSSTDGRITTIIFEWVLYYKKTFFHLAGSPEQSLSSLSEVRGLLHPTTARPPQETPLIMEI</sequence>
<dbReference type="EMBL" id="JAULUE010002047">
    <property type="protein sequence ID" value="KAK5912995.1"/>
    <property type="molecule type" value="Genomic_DNA"/>
</dbReference>
<gene>
    <name evidence="4" type="ORF">CesoFtcFv8_002820</name>
</gene>
<dbReference type="GO" id="GO:0015432">
    <property type="term" value="F:ABC-type bile acid transporter activity"/>
    <property type="evidence" value="ECO:0007669"/>
    <property type="project" value="TreeGrafter"/>
</dbReference>
<evidence type="ECO:0000256" key="2">
    <source>
        <dbReference type="ARBA" id="ARBA00022840"/>
    </source>
</evidence>
<protein>
    <recommendedName>
        <fullName evidence="3">ABC transporter domain-containing protein</fullName>
    </recommendedName>
</protein>
<dbReference type="InterPro" id="IPR029159">
    <property type="entry name" value="CA109-like"/>
</dbReference>
<comment type="caution">
    <text evidence="4">The sequence shown here is derived from an EMBL/GenBank/DDBJ whole genome shotgun (WGS) entry which is preliminary data.</text>
</comment>
<dbReference type="InterPro" id="IPR039421">
    <property type="entry name" value="Type_1_exporter"/>
</dbReference>
<dbReference type="GO" id="GO:0016887">
    <property type="term" value="F:ATP hydrolysis activity"/>
    <property type="evidence" value="ECO:0007669"/>
    <property type="project" value="InterPro"/>
</dbReference>
<dbReference type="PROSITE" id="PS50893">
    <property type="entry name" value="ABC_TRANSPORTER_2"/>
    <property type="match status" value="1"/>
</dbReference>
<dbReference type="SMART" id="SM00382">
    <property type="entry name" value="AAA"/>
    <property type="match status" value="1"/>
</dbReference>
<accession>A0AAN8CYM0</accession>
<reference evidence="4 5" key="1">
    <citation type="journal article" date="2023" name="Mol. Biol. Evol.">
        <title>Genomics of Secondarily Temperate Adaptation in the Only Non-Antarctic Icefish.</title>
        <authorList>
            <person name="Rivera-Colon A.G."/>
            <person name="Rayamajhi N."/>
            <person name="Minhas B.F."/>
            <person name="Madrigal G."/>
            <person name="Bilyk K.T."/>
            <person name="Yoon V."/>
            <person name="Hune M."/>
            <person name="Gregory S."/>
            <person name="Cheng C.H.C."/>
            <person name="Catchen J.M."/>
        </authorList>
    </citation>
    <scope>NUCLEOTIDE SEQUENCE [LARGE SCALE GENOMIC DNA]</scope>
    <source>
        <strain evidence="4">JC2023a</strain>
    </source>
</reference>
<keyword evidence="1" id="KW-0547">Nucleotide-binding</keyword>
<evidence type="ECO:0000256" key="1">
    <source>
        <dbReference type="ARBA" id="ARBA00022741"/>
    </source>
</evidence>
<proteinExistence type="predicted"/>
<evidence type="ECO:0000259" key="3">
    <source>
        <dbReference type="PROSITE" id="PS50893"/>
    </source>
</evidence>
<dbReference type="GO" id="GO:0005524">
    <property type="term" value="F:ATP binding"/>
    <property type="evidence" value="ECO:0007669"/>
    <property type="project" value="UniProtKB-KW"/>
</dbReference>
<dbReference type="Gene3D" id="3.40.50.300">
    <property type="entry name" value="P-loop containing nucleotide triphosphate hydrolases"/>
    <property type="match status" value="1"/>
</dbReference>
<keyword evidence="2" id="KW-0067">ATP-binding</keyword>
<organism evidence="4 5">
    <name type="scientific">Champsocephalus esox</name>
    <name type="common">pike icefish</name>
    <dbReference type="NCBI Taxonomy" id="159716"/>
    <lineage>
        <taxon>Eukaryota</taxon>
        <taxon>Metazoa</taxon>
        <taxon>Chordata</taxon>
        <taxon>Craniata</taxon>
        <taxon>Vertebrata</taxon>
        <taxon>Euteleostomi</taxon>
        <taxon>Actinopterygii</taxon>
        <taxon>Neopterygii</taxon>
        <taxon>Teleostei</taxon>
        <taxon>Neoteleostei</taxon>
        <taxon>Acanthomorphata</taxon>
        <taxon>Eupercaria</taxon>
        <taxon>Perciformes</taxon>
        <taxon>Notothenioidei</taxon>
        <taxon>Channichthyidae</taxon>
        <taxon>Champsocephalus</taxon>
    </lineage>
</organism>
<feature type="domain" description="ABC transporter" evidence="3">
    <location>
        <begin position="82"/>
        <end position="329"/>
    </location>
</feature>
<dbReference type="PANTHER" id="PTHR24221">
    <property type="entry name" value="ATP-BINDING CASSETTE SUB-FAMILY B"/>
    <property type="match status" value="1"/>
</dbReference>
<dbReference type="GO" id="GO:0016324">
    <property type="term" value="C:apical plasma membrane"/>
    <property type="evidence" value="ECO:0007669"/>
    <property type="project" value="TreeGrafter"/>
</dbReference>
<dbReference type="Pfam" id="PF00005">
    <property type="entry name" value="ABC_tran"/>
    <property type="match status" value="1"/>
</dbReference>
<dbReference type="Pfam" id="PF15011">
    <property type="entry name" value="CA109-like"/>
    <property type="match status" value="1"/>
</dbReference>
<keyword evidence="5" id="KW-1185">Reference proteome</keyword>
<dbReference type="AlphaFoldDB" id="A0AAN8CYM0"/>
<dbReference type="Proteomes" id="UP001335648">
    <property type="component" value="Unassembled WGS sequence"/>
</dbReference>
<dbReference type="InterPro" id="IPR003439">
    <property type="entry name" value="ABC_transporter-like_ATP-bd"/>
</dbReference>
<dbReference type="InterPro" id="IPR003593">
    <property type="entry name" value="AAA+_ATPase"/>
</dbReference>
<dbReference type="SUPFAM" id="SSF52540">
    <property type="entry name" value="P-loop containing nucleoside triphosphate hydrolases"/>
    <property type="match status" value="1"/>
</dbReference>
<evidence type="ECO:0000313" key="5">
    <source>
        <dbReference type="Proteomes" id="UP001335648"/>
    </source>
</evidence>
<dbReference type="PANTHER" id="PTHR24221:SF658">
    <property type="entry name" value="ATP-BINDING CASSETTE, SUB-FAMILY B (MDR_TAP), MEMBER 11A"/>
    <property type="match status" value="1"/>
</dbReference>
<dbReference type="InterPro" id="IPR027417">
    <property type="entry name" value="P-loop_NTPase"/>
</dbReference>
<name>A0AAN8CYM0_9TELE</name>
<dbReference type="GO" id="GO:0015126">
    <property type="term" value="F:canalicular bile acid transmembrane transporter activity"/>
    <property type="evidence" value="ECO:0007669"/>
    <property type="project" value="TreeGrafter"/>
</dbReference>
<evidence type="ECO:0000313" key="4">
    <source>
        <dbReference type="EMBL" id="KAK5912995.1"/>
    </source>
</evidence>